<dbReference type="OrthoDB" id="160089at2"/>
<dbReference type="FunCoup" id="A0A540VM66">
    <property type="interactions" value="17"/>
</dbReference>
<dbReference type="CDD" id="cd16913">
    <property type="entry name" value="YkuD_like"/>
    <property type="match status" value="1"/>
</dbReference>
<feature type="active site" description="Proton donor/acceptor" evidence="6">
    <location>
        <position position="185"/>
    </location>
</feature>
<dbReference type="PANTHER" id="PTHR30582:SF2">
    <property type="entry name" value="L,D-TRANSPEPTIDASE YCIB-RELATED"/>
    <property type="match status" value="1"/>
</dbReference>
<dbReference type="GO" id="GO:0016740">
    <property type="term" value="F:transferase activity"/>
    <property type="evidence" value="ECO:0007669"/>
    <property type="project" value="UniProtKB-KW"/>
</dbReference>
<dbReference type="InterPro" id="IPR038063">
    <property type="entry name" value="Transpep_catalytic_dom"/>
</dbReference>
<dbReference type="EMBL" id="VIGC01000001">
    <property type="protein sequence ID" value="TQE97855.1"/>
    <property type="molecule type" value="Genomic_DNA"/>
</dbReference>
<keyword evidence="2" id="KW-0808">Transferase</keyword>
<dbReference type="InterPro" id="IPR050979">
    <property type="entry name" value="LD-transpeptidase"/>
</dbReference>
<gene>
    <name evidence="8" type="ORF">FKZ61_00285</name>
</gene>
<comment type="caution">
    <text evidence="8">The sequence shown here is derived from an EMBL/GenBank/DDBJ whole genome shotgun (WGS) entry which is preliminary data.</text>
</comment>
<dbReference type="RefSeq" id="WP_141608066.1">
    <property type="nucleotide sequence ID" value="NZ_VIGC02000001.1"/>
</dbReference>
<protein>
    <submittedName>
        <fullName evidence="8">L,D-transpeptidase</fullName>
    </submittedName>
</protein>
<dbReference type="GO" id="GO:0005576">
    <property type="term" value="C:extracellular region"/>
    <property type="evidence" value="ECO:0007669"/>
    <property type="project" value="TreeGrafter"/>
</dbReference>
<evidence type="ECO:0000256" key="2">
    <source>
        <dbReference type="ARBA" id="ARBA00022679"/>
    </source>
</evidence>
<keyword evidence="4 6" id="KW-0573">Peptidoglycan synthesis</keyword>
<evidence type="ECO:0000256" key="1">
    <source>
        <dbReference type="ARBA" id="ARBA00004752"/>
    </source>
</evidence>
<accession>A0A540VM66</accession>
<evidence type="ECO:0000313" key="8">
    <source>
        <dbReference type="EMBL" id="TQE97855.1"/>
    </source>
</evidence>
<dbReference type="Proteomes" id="UP000317371">
    <property type="component" value="Unassembled WGS sequence"/>
</dbReference>
<dbReference type="InterPro" id="IPR005490">
    <property type="entry name" value="LD_TPept_cat_dom"/>
</dbReference>
<comment type="pathway">
    <text evidence="1 6">Cell wall biogenesis; peptidoglycan biosynthesis.</text>
</comment>
<organism evidence="8 9">
    <name type="scientific">Litorilinea aerophila</name>
    <dbReference type="NCBI Taxonomy" id="1204385"/>
    <lineage>
        <taxon>Bacteria</taxon>
        <taxon>Bacillati</taxon>
        <taxon>Chloroflexota</taxon>
        <taxon>Caldilineae</taxon>
        <taxon>Caldilineales</taxon>
        <taxon>Caldilineaceae</taxon>
        <taxon>Litorilinea</taxon>
    </lineage>
</organism>
<dbReference type="Gene3D" id="2.40.440.10">
    <property type="entry name" value="L,D-transpeptidase catalytic domain-like"/>
    <property type="match status" value="1"/>
</dbReference>
<proteinExistence type="predicted"/>
<dbReference type="GO" id="GO:0071972">
    <property type="term" value="F:peptidoglycan L,D-transpeptidase activity"/>
    <property type="evidence" value="ECO:0007669"/>
    <property type="project" value="TreeGrafter"/>
</dbReference>
<dbReference type="AlphaFoldDB" id="A0A540VM66"/>
<evidence type="ECO:0000256" key="5">
    <source>
        <dbReference type="ARBA" id="ARBA00023316"/>
    </source>
</evidence>
<keyword evidence="3 6" id="KW-0133">Cell shape</keyword>
<dbReference type="InParanoid" id="A0A540VM66"/>
<name>A0A540VM66_9CHLR</name>
<sequence length="242" mass="27509">MNDRHVIRHLAAWYRRTAILVITLTGLCWLFPEPVVQAQASQPPLERASQSVAPQALLPPLPFSRPQIGPVIKRGFQDDVDRRTTAFIPRSLDHLTPIEMPDTDEKWIRVDLSEQTVIAYEGRKPVRGFIISSGLPRTPTVTGTFRIRTKVRSQTMSGGSPELGTYYSLPNVEWVQYFYAEYAFHGTYWHNNFGQPMSHGCINMTNADAKWLFDWAGPVWDGKSIWMNSSKDNPGTLVIVHE</sequence>
<dbReference type="UniPathway" id="UPA00219"/>
<dbReference type="GO" id="GO:0071555">
    <property type="term" value="P:cell wall organization"/>
    <property type="evidence" value="ECO:0007669"/>
    <property type="project" value="UniProtKB-UniRule"/>
</dbReference>
<evidence type="ECO:0000313" key="9">
    <source>
        <dbReference type="Proteomes" id="UP000317371"/>
    </source>
</evidence>
<dbReference type="PROSITE" id="PS52029">
    <property type="entry name" value="LD_TPASE"/>
    <property type="match status" value="1"/>
</dbReference>
<evidence type="ECO:0000259" key="7">
    <source>
        <dbReference type="PROSITE" id="PS52029"/>
    </source>
</evidence>
<keyword evidence="9" id="KW-1185">Reference proteome</keyword>
<dbReference type="Pfam" id="PF03734">
    <property type="entry name" value="YkuD"/>
    <property type="match status" value="1"/>
</dbReference>
<evidence type="ECO:0000256" key="3">
    <source>
        <dbReference type="ARBA" id="ARBA00022960"/>
    </source>
</evidence>
<dbReference type="SUPFAM" id="SSF141523">
    <property type="entry name" value="L,D-transpeptidase catalytic domain-like"/>
    <property type="match status" value="1"/>
</dbReference>
<dbReference type="GO" id="GO:0008360">
    <property type="term" value="P:regulation of cell shape"/>
    <property type="evidence" value="ECO:0007669"/>
    <property type="project" value="UniProtKB-UniRule"/>
</dbReference>
<evidence type="ECO:0000256" key="6">
    <source>
        <dbReference type="PROSITE-ProRule" id="PRU01373"/>
    </source>
</evidence>
<dbReference type="PANTHER" id="PTHR30582">
    <property type="entry name" value="L,D-TRANSPEPTIDASE"/>
    <property type="match status" value="1"/>
</dbReference>
<dbReference type="GO" id="GO:0018104">
    <property type="term" value="P:peptidoglycan-protein cross-linking"/>
    <property type="evidence" value="ECO:0007669"/>
    <property type="project" value="TreeGrafter"/>
</dbReference>
<evidence type="ECO:0000256" key="4">
    <source>
        <dbReference type="ARBA" id="ARBA00022984"/>
    </source>
</evidence>
<keyword evidence="5 6" id="KW-0961">Cell wall biogenesis/degradation</keyword>
<feature type="active site" description="Nucleophile" evidence="6">
    <location>
        <position position="201"/>
    </location>
</feature>
<feature type="domain" description="L,D-TPase catalytic" evidence="7">
    <location>
        <begin position="106"/>
        <end position="228"/>
    </location>
</feature>
<reference evidence="8 9" key="1">
    <citation type="submission" date="2019-06" db="EMBL/GenBank/DDBJ databases">
        <title>Genome sequence of Litorilinea aerophila BAA-2444.</title>
        <authorList>
            <person name="Maclea K.S."/>
            <person name="Maurais E.G."/>
            <person name="Iannazzi L.C."/>
        </authorList>
    </citation>
    <scope>NUCLEOTIDE SEQUENCE [LARGE SCALE GENOMIC DNA]</scope>
    <source>
        <strain evidence="8 9">ATCC BAA-2444</strain>
    </source>
</reference>